<protein>
    <submittedName>
        <fullName evidence="2">Uncharacterized protein</fullName>
    </submittedName>
</protein>
<dbReference type="Proteomes" id="UP001164286">
    <property type="component" value="Unassembled WGS sequence"/>
</dbReference>
<reference evidence="2" key="1">
    <citation type="journal article" date="2022" name="G3 (Bethesda)">
        <title>High quality genome of the basidiomycete yeast Dioszegia hungarica PDD-24b-2 isolated from cloud water.</title>
        <authorList>
            <person name="Jarrige D."/>
            <person name="Haridas S."/>
            <person name="Bleykasten-Grosshans C."/>
            <person name="Joly M."/>
            <person name="Nadalig T."/>
            <person name="Sancelme M."/>
            <person name="Vuilleumier S."/>
            <person name="Grigoriev I.V."/>
            <person name="Amato P."/>
            <person name="Bringel F."/>
        </authorList>
    </citation>
    <scope>NUCLEOTIDE SEQUENCE</scope>
    <source>
        <strain evidence="2">PDD-24b-2</strain>
    </source>
</reference>
<evidence type="ECO:0000313" key="3">
    <source>
        <dbReference type="Proteomes" id="UP001164286"/>
    </source>
</evidence>
<evidence type="ECO:0000313" key="2">
    <source>
        <dbReference type="EMBL" id="KAI9633126.1"/>
    </source>
</evidence>
<proteinExistence type="predicted"/>
<feature type="compositionally biased region" description="Acidic residues" evidence="1">
    <location>
        <begin position="327"/>
        <end position="341"/>
    </location>
</feature>
<evidence type="ECO:0000256" key="1">
    <source>
        <dbReference type="SAM" id="MobiDB-lite"/>
    </source>
</evidence>
<comment type="caution">
    <text evidence="2">The sequence shown here is derived from an EMBL/GenBank/DDBJ whole genome shotgun (WGS) entry which is preliminary data.</text>
</comment>
<organism evidence="2 3">
    <name type="scientific">Dioszegia hungarica</name>
    <dbReference type="NCBI Taxonomy" id="4972"/>
    <lineage>
        <taxon>Eukaryota</taxon>
        <taxon>Fungi</taxon>
        <taxon>Dikarya</taxon>
        <taxon>Basidiomycota</taxon>
        <taxon>Agaricomycotina</taxon>
        <taxon>Tremellomycetes</taxon>
        <taxon>Tremellales</taxon>
        <taxon>Bulleribasidiaceae</taxon>
        <taxon>Dioszegia</taxon>
    </lineage>
</organism>
<feature type="region of interest" description="Disordered" evidence="1">
    <location>
        <begin position="452"/>
        <end position="475"/>
    </location>
</feature>
<gene>
    <name evidence="2" type="ORF">MKK02DRAFT_39102</name>
</gene>
<feature type="compositionally biased region" description="Basic and acidic residues" evidence="1">
    <location>
        <begin position="304"/>
        <end position="317"/>
    </location>
</feature>
<dbReference type="RefSeq" id="XP_052942903.1">
    <property type="nucleotide sequence ID" value="XM_053090439.1"/>
</dbReference>
<dbReference type="GeneID" id="77729644"/>
<feature type="region of interest" description="Disordered" evidence="1">
    <location>
        <begin position="304"/>
        <end position="341"/>
    </location>
</feature>
<dbReference type="AlphaFoldDB" id="A0AA38H3I2"/>
<name>A0AA38H3I2_9TREE</name>
<accession>A0AA38H3I2</accession>
<sequence>MPSPRTPRTPRTPSKRKTAPVERGWYRSTPKPNPARSLLDLLDTAGPSVPRTPTKKRKAEPDEPLSPWAAEDVPTLAEVDRLAKMAKCPAYQVPVIVKGRAKVAKLQDIPNWGKRKDCPLLDMLPMEVLDKCFNPEHGLKMRDWISLAGACTFFRDRLDDGVFRDIYSCAGAQRHYEPRYKSTGSTHPASHAFTRPLILTRPERPPLPVAEPLPNPPPYFIPPGPRSSWTWQQYKRYKEEKQLYCANEQHERDVANDMAAQQAYRPKGPDEPTPTIITNKGQVMVTSKRDGLMDGQIMRGEDGKEVEHGELPPRPKEPVPAWAVEPTTEDWETPETDGEDELGPYIEFQFDANGERTKVDTWPSKYRAKCAKEVNEHWLSQTDAVSQFKVHKQELFALKHVMTPIYHPKVKNKFASMFRTASVDALKIRCHGDYAHYLERTNHNAVKSQKAQETKQAKAQQAIAEGRAPVTPRRSPSWARYQNQLQWADFADYPNMCPCRGRYDCENWACNN</sequence>
<keyword evidence="3" id="KW-1185">Reference proteome</keyword>
<feature type="region of interest" description="Disordered" evidence="1">
    <location>
        <begin position="1"/>
        <end position="69"/>
    </location>
</feature>
<dbReference type="EMBL" id="JAKWFO010000011">
    <property type="protein sequence ID" value="KAI9633126.1"/>
    <property type="molecule type" value="Genomic_DNA"/>
</dbReference>